<dbReference type="GO" id="GO:0005856">
    <property type="term" value="C:cytoskeleton"/>
    <property type="evidence" value="ECO:0007669"/>
    <property type="project" value="UniProtKB-ARBA"/>
</dbReference>
<dbReference type="PANTHER" id="PTHR21501:SF1">
    <property type="entry name" value="PROTEIN FAM-161"/>
    <property type="match status" value="1"/>
</dbReference>
<dbReference type="PANTHER" id="PTHR21501">
    <property type="entry name" value="PROTEIN FAM-161"/>
    <property type="match status" value="1"/>
</dbReference>
<dbReference type="InterPro" id="IPR051655">
    <property type="entry name" value="FAM161"/>
</dbReference>
<reference evidence="4" key="1">
    <citation type="submission" date="2019-07" db="EMBL/GenBank/DDBJ databases">
        <title>Annotation for the trematode Paragonimus miyazaki's.</title>
        <authorList>
            <person name="Choi Y.-J."/>
        </authorList>
    </citation>
    <scope>NUCLEOTIDE SEQUENCE</scope>
    <source>
        <strain evidence="4">Japan</strain>
    </source>
</reference>
<evidence type="ECO:0000256" key="3">
    <source>
        <dbReference type="SAM" id="MobiDB-lite"/>
    </source>
</evidence>
<feature type="compositionally biased region" description="Basic and acidic residues" evidence="3">
    <location>
        <begin position="663"/>
        <end position="672"/>
    </location>
</feature>
<feature type="compositionally biased region" description="Polar residues" evidence="3">
    <location>
        <begin position="144"/>
        <end position="153"/>
    </location>
</feature>
<feature type="compositionally biased region" description="Basic residues" evidence="3">
    <location>
        <begin position="327"/>
        <end position="345"/>
    </location>
</feature>
<feature type="region of interest" description="Disordered" evidence="3">
    <location>
        <begin position="402"/>
        <end position="523"/>
    </location>
</feature>
<accession>A0A8S9Z806</accession>
<gene>
    <name evidence="4" type="ORF">EG68_00832</name>
</gene>
<comment type="caution">
    <text evidence="4">The sequence shown here is derived from an EMBL/GenBank/DDBJ whole genome shotgun (WGS) entry which is preliminary data.</text>
</comment>
<proteinExistence type="inferred from homology"/>
<dbReference type="AlphaFoldDB" id="A0A8S9Z806"/>
<sequence length="709" mass="82141">MVLAKFNVTWQDGFQRENEVISDMSSNAKSILQHLLSVTNGDLSQTAKLLDNILSETQIKIKRLTEDEHLSDIEFYEKLSKLRAEHKSTLDVIERLYLTSAMGTLHVSQPSAVAMKSNNSQDDTENYHRFRSPRNESEHFVSSGDIQETSDKSTLLKSLKQTVDSTKTGLYQNKNSLNLSPAITPTTKICEAYSSESEHSPNRDRITSPSGWRHRLTIPVPFEMCKREEAKKRAGHMTRSLSGLLHERWEKEAQLREECRLANRFRARPIPAHVYLPLFDRIMEQQAMRRQAAQQHSRDAMEANERPFSFSERDRERKSRTRDRMFHPHNHHHHPWARSRGRTFTRKPPPTKEIVDVATDTQGLPGTVTEDRTERSQEDELLRGVKRKIRAERLLNSSAVPLGMEERRRRSEMRKAERLERNRRQGLDPDSSGQDAETGRFKARPAPDFSQVHRQSDRNMRRIWRPPPDPTRPRPFNLHGGRRPTSGANRAQSNIDDGLQRTRSAPGRDQPFHPRRGAQRRPFEMGHPAKSRVSMLRENYIRRSLEQAKLDAEKAKAYEKFSNIKQKEVAQWMRQSFGDKEVTPEKAVQSAVEKRKQELLNQNQARQTDYRKEVEAIKQRVSNRPLLVTQQAQSIARKRMEEKIDNSLKQSGIDPRKPLSVKTSERLIRTKPDSPTAKRWNSQDEVEVYDPSNHFGDLDDSRGVFGGDY</sequence>
<feature type="compositionally biased region" description="Polar residues" evidence="3">
    <location>
        <begin position="486"/>
        <end position="495"/>
    </location>
</feature>
<dbReference type="Pfam" id="PF10595">
    <property type="entry name" value="FAM161A_B"/>
    <property type="match status" value="1"/>
</dbReference>
<protein>
    <submittedName>
        <fullName evidence="4">Uncharacterized protein</fullName>
    </submittedName>
</protein>
<name>A0A8S9Z806_9TREM</name>
<dbReference type="Proteomes" id="UP000822476">
    <property type="component" value="Unassembled WGS sequence"/>
</dbReference>
<feature type="compositionally biased region" description="Basic and acidic residues" evidence="3">
    <location>
        <begin position="125"/>
        <end position="139"/>
    </location>
</feature>
<feature type="region of interest" description="Disordered" evidence="3">
    <location>
        <begin position="113"/>
        <end position="153"/>
    </location>
</feature>
<feature type="compositionally biased region" description="Basic and acidic residues" evidence="3">
    <location>
        <begin position="369"/>
        <end position="381"/>
    </location>
</feature>
<evidence type="ECO:0000256" key="2">
    <source>
        <dbReference type="ARBA" id="ARBA00023054"/>
    </source>
</evidence>
<evidence type="ECO:0000313" key="5">
    <source>
        <dbReference type="Proteomes" id="UP000822476"/>
    </source>
</evidence>
<keyword evidence="5" id="KW-1185">Reference proteome</keyword>
<feature type="region of interest" description="Disordered" evidence="3">
    <location>
        <begin position="647"/>
        <end position="709"/>
    </location>
</feature>
<feature type="compositionally biased region" description="Basic and acidic residues" evidence="3">
    <location>
        <begin position="404"/>
        <end position="427"/>
    </location>
</feature>
<comment type="similarity">
    <text evidence="1">Belongs to the FAM161 family.</text>
</comment>
<dbReference type="OrthoDB" id="2150121at2759"/>
<evidence type="ECO:0000256" key="1">
    <source>
        <dbReference type="ARBA" id="ARBA00006663"/>
    </source>
</evidence>
<feature type="compositionally biased region" description="Basic and acidic residues" evidence="3">
    <location>
        <begin position="296"/>
        <end position="326"/>
    </location>
</feature>
<dbReference type="EMBL" id="JTDE01000253">
    <property type="protein sequence ID" value="KAF7261820.1"/>
    <property type="molecule type" value="Genomic_DNA"/>
</dbReference>
<dbReference type="GO" id="GO:0044782">
    <property type="term" value="P:cilium organization"/>
    <property type="evidence" value="ECO:0007669"/>
    <property type="project" value="TreeGrafter"/>
</dbReference>
<evidence type="ECO:0000313" key="4">
    <source>
        <dbReference type="EMBL" id="KAF7261820.1"/>
    </source>
</evidence>
<feature type="region of interest" description="Disordered" evidence="3">
    <location>
        <begin position="291"/>
        <end position="350"/>
    </location>
</feature>
<dbReference type="GO" id="GO:0005929">
    <property type="term" value="C:cilium"/>
    <property type="evidence" value="ECO:0007669"/>
    <property type="project" value="TreeGrafter"/>
</dbReference>
<organism evidence="4 5">
    <name type="scientific">Paragonimus skrjabini miyazakii</name>
    <dbReference type="NCBI Taxonomy" id="59628"/>
    <lineage>
        <taxon>Eukaryota</taxon>
        <taxon>Metazoa</taxon>
        <taxon>Spiralia</taxon>
        <taxon>Lophotrochozoa</taxon>
        <taxon>Platyhelminthes</taxon>
        <taxon>Trematoda</taxon>
        <taxon>Digenea</taxon>
        <taxon>Plagiorchiida</taxon>
        <taxon>Troglotremata</taxon>
        <taxon>Troglotrematidae</taxon>
        <taxon>Paragonimus</taxon>
    </lineage>
</organism>
<keyword evidence="2" id="KW-0175">Coiled coil</keyword>
<dbReference type="InterPro" id="IPR019579">
    <property type="entry name" value="FAM161A/B"/>
</dbReference>
<feature type="region of interest" description="Disordered" evidence="3">
    <location>
        <begin position="362"/>
        <end position="381"/>
    </location>
</feature>